<feature type="coiled-coil region" evidence="1">
    <location>
        <begin position="31"/>
        <end position="58"/>
    </location>
</feature>
<keyword evidence="1" id="KW-0175">Coiled coil</keyword>
<evidence type="ECO:0000313" key="7">
    <source>
        <dbReference type="Proteomes" id="UP000429811"/>
    </source>
</evidence>
<dbReference type="Proteomes" id="UP001211006">
    <property type="component" value="Unassembled WGS sequence"/>
</dbReference>
<dbReference type="EMBL" id="JAQLWO010000010">
    <property type="protein sequence ID" value="MDB7906450.1"/>
    <property type="molecule type" value="Genomic_DNA"/>
</dbReference>
<reference evidence="7 8" key="1">
    <citation type="journal article" date="2019" name="Nat. Med.">
        <title>A library of human gut bacterial isolates paired with longitudinal multiomics data enables mechanistic microbiome research.</title>
        <authorList>
            <person name="Poyet M."/>
            <person name="Groussin M."/>
            <person name="Gibbons S.M."/>
            <person name="Avila-Pacheco J."/>
            <person name="Jiang X."/>
            <person name="Kearney S.M."/>
            <person name="Perrotta A.R."/>
            <person name="Berdy B."/>
            <person name="Zhao S."/>
            <person name="Lieberman T.D."/>
            <person name="Swanson P.K."/>
            <person name="Smith M."/>
            <person name="Roesemann S."/>
            <person name="Alexander J.E."/>
            <person name="Rich S.A."/>
            <person name="Livny J."/>
            <person name="Vlamakis H."/>
            <person name="Clish C."/>
            <person name="Bullock K."/>
            <person name="Deik A."/>
            <person name="Scott J."/>
            <person name="Pierce K.A."/>
            <person name="Xavier R.J."/>
            <person name="Alm E.J."/>
        </authorList>
    </citation>
    <scope>NUCLEOTIDE SEQUENCE [LARGE SCALE GENOMIC DNA]</scope>
    <source>
        <strain evidence="5 8">BIOML-A2</strain>
        <strain evidence="6 7">BIOML-A5</strain>
    </source>
</reference>
<dbReference type="EMBL" id="JAQLWV010000024">
    <property type="protein sequence ID" value="MDB7934384.1"/>
    <property type="molecule type" value="Genomic_DNA"/>
</dbReference>
<dbReference type="RefSeq" id="WP_080744535.1">
    <property type="nucleotide sequence ID" value="NZ_BAABXT010000001.1"/>
</dbReference>
<evidence type="ECO:0000313" key="5">
    <source>
        <dbReference type="EMBL" id="MSB20868.1"/>
    </source>
</evidence>
<dbReference type="AlphaFoldDB" id="A0A6I2R2I9"/>
<evidence type="ECO:0000313" key="8">
    <source>
        <dbReference type="Proteomes" id="UP000434475"/>
    </source>
</evidence>
<dbReference type="EMBL" id="WKPO01000017">
    <property type="protein sequence ID" value="MSB49471.1"/>
    <property type="molecule type" value="Genomic_DNA"/>
</dbReference>
<name>A0A6I2R2I9_FLAPL</name>
<dbReference type="Proteomes" id="UP001211173">
    <property type="component" value="Unassembled WGS sequence"/>
</dbReference>
<evidence type="ECO:0000259" key="2">
    <source>
        <dbReference type="Pfam" id="PF14287"/>
    </source>
</evidence>
<protein>
    <submittedName>
        <fullName evidence="5">DUF4368 domain-containing protein</fullName>
    </submittedName>
</protein>
<dbReference type="Proteomes" id="UP000429811">
    <property type="component" value="Unassembled WGS sequence"/>
</dbReference>
<dbReference type="Proteomes" id="UP000434475">
    <property type="component" value="Unassembled WGS sequence"/>
</dbReference>
<proteinExistence type="predicted"/>
<dbReference type="Pfam" id="PF14287">
    <property type="entry name" value="DUF4368"/>
    <property type="match status" value="1"/>
</dbReference>
<evidence type="ECO:0000313" key="3">
    <source>
        <dbReference type="EMBL" id="MDB7906450.1"/>
    </source>
</evidence>
<evidence type="ECO:0000313" key="6">
    <source>
        <dbReference type="EMBL" id="MSB49471.1"/>
    </source>
</evidence>
<organism evidence="5 8">
    <name type="scientific">Flavonifractor plautii</name>
    <name type="common">Fusobacterium plautii</name>
    <dbReference type="NCBI Taxonomy" id="292800"/>
    <lineage>
        <taxon>Bacteria</taxon>
        <taxon>Bacillati</taxon>
        <taxon>Bacillota</taxon>
        <taxon>Clostridia</taxon>
        <taxon>Eubacteriales</taxon>
        <taxon>Oscillospiraceae</taxon>
        <taxon>Flavonifractor</taxon>
    </lineage>
</organism>
<comment type="caution">
    <text evidence="5">The sequence shown here is derived from an EMBL/GenBank/DDBJ whole genome shotgun (WGS) entry which is preliminary data.</text>
</comment>
<evidence type="ECO:0000313" key="4">
    <source>
        <dbReference type="EMBL" id="MDB7934384.1"/>
    </source>
</evidence>
<dbReference type="EMBL" id="WKPR01000016">
    <property type="protein sequence ID" value="MSB20868.1"/>
    <property type="molecule type" value="Genomic_DNA"/>
</dbReference>
<accession>A0A6I2R2I9</accession>
<evidence type="ECO:0000256" key="1">
    <source>
        <dbReference type="SAM" id="Coils"/>
    </source>
</evidence>
<feature type="domain" description="DUF4368" evidence="2">
    <location>
        <begin position="45"/>
        <end position="93"/>
    </location>
</feature>
<dbReference type="InterPro" id="IPR025378">
    <property type="entry name" value="DUF4368"/>
</dbReference>
<gene>
    <name evidence="6" type="ORF">GKE90_12330</name>
    <name evidence="5" type="ORF">GKE97_15265</name>
    <name evidence="3" type="ORF">PND83_10730</name>
    <name evidence="4" type="ORF">PNE06_14970</name>
</gene>
<sequence length="102" mass="11836">MFRSKKDSGAPLEYRVTSRSAAQGVPCHAEQEECEAHIPQMETELEDQEENIQGVDQLLQVVDRYLNIQELTPEILHEFVERILVHERSEGRKKKGLGRFLF</sequence>
<reference evidence="3" key="2">
    <citation type="submission" date="2023-01" db="EMBL/GenBank/DDBJ databases">
        <title>Human gut microbiome strain richness.</title>
        <authorList>
            <person name="Chen-Liaw A."/>
        </authorList>
    </citation>
    <scope>NUCLEOTIDE SEQUENCE</scope>
    <source>
        <strain evidence="4">1001287st1_F4_1001285I_161205</strain>
        <strain evidence="3">2225st1_A6_2225SCRN_200828</strain>
    </source>
</reference>